<feature type="transmembrane region" description="Helical" evidence="1">
    <location>
        <begin position="116"/>
        <end position="138"/>
    </location>
</feature>
<reference evidence="2 3" key="1">
    <citation type="submission" date="2016-10" db="EMBL/GenBank/DDBJ databases">
        <title>Paenibacillus species isolates.</title>
        <authorList>
            <person name="Beno S.M."/>
        </authorList>
    </citation>
    <scope>NUCLEOTIDE SEQUENCE [LARGE SCALE GENOMIC DNA]</scope>
    <source>
        <strain evidence="2 3">FSL H7-0710</strain>
    </source>
</reference>
<evidence type="ECO:0000313" key="2">
    <source>
        <dbReference type="EMBL" id="OMD44396.1"/>
    </source>
</evidence>
<proteinExistence type="predicted"/>
<dbReference type="RefSeq" id="WP_076116798.1">
    <property type="nucleotide sequence ID" value="NZ_MPTC01000001.1"/>
</dbReference>
<gene>
    <name evidence="2" type="ORF">BSK52_02380</name>
</gene>
<keyword evidence="1" id="KW-0472">Membrane</keyword>
<feature type="transmembrane region" description="Helical" evidence="1">
    <location>
        <begin position="182"/>
        <end position="202"/>
    </location>
</feature>
<accession>A0A1R0YAL4</accession>
<evidence type="ECO:0008006" key="4">
    <source>
        <dbReference type="Google" id="ProtNLM"/>
    </source>
</evidence>
<dbReference type="AlphaFoldDB" id="A0A1R0YAL4"/>
<organism evidence="2 3">
    <name type="scientific">Paenibacillus odorifer</name>
    <dbReference type="NCBI Taxonomy" id="189426"/>
    <lineage>
        <taxon>Bacteria</taxon>
        <taxon>Bacillati</taxon>
        <taxon>Bacillota</taxon>
        <taxon>Bacilli</taxon>
        <taxon>Bacillales</taxon>
        <taxon>Paenibacillaceae</taxon>
        <taxon>Paenibacillus</taxon>
    </lineage>
</organism>
<dbReference type="Pfam" id="PF05975">
    <property type="entry name" value="EcsB"/>
    <property type="match status" value="1"/>
</dbReference>
<feature type="transmembrane region" description="Helical" evidence="1">
    <location>
        <begin position="301"/>
        <end position="318"/>
    </location>
</feature>
<feature type="transmembrane region" description="Helical" evidence="1">
    <location>
        <begin position="324"/>
        <end position="347"/>
    </location>
</feature>
<dbReference type="Proteomes" id="UP000187439">
    <property type="component" value="Unassembled WGS sequence"/>
</dbReference>
<keyword evidence="1" id="KW-1133">Transmembrane helix</keyword>
<feature type="transmembrane region" description="Helical" evidence="1">
    <location>
        <begin position="72"/>
        <end position="95"/>
    </location>
</feature>
<comment type="caution">
    <text evidence="2">The sequence shown here is derived from an EMBL/GenBank/DDBJ whole genome shotgun (WGS) entry which is preliminary data.</text>
</comment>
<evidence type="ECO:0000256" key="1">
    <source>
        <dbReference type="SAM" id="Phobius"/>
    </source>
</evidence>
<feature type="transmembrane region" description="Helical" evidence="1">
    <location>
        <begin position="150"/>
        <end position="170"/>
    </location>
</feature>
<dbReference type="EMBL" id="MPTC01000001">
    <property type="protein sequence ID" value="OMD44396.1"/>
    <property type="molecule type" value="Genomic_DNA"/>
</dbReference>
<feature type="transmembrane region" description="Helical" evidence="1">
    <location>
        <begin position="368"/>
        <end position="389"/>
    </location>
</feature>
<dbReference type="GO" id="GO:0016020">
    <property type="term" value="C:membrane"/>
    <property type="evidence" value="ECO:0007669"/>
    <property type="project" value="InterPro"/>
</dbReference>
<name>A0A1R0YAL4_9BACL</name>
<feature type="transmembrane region" description="Helical" evidence="1">
    <location>
        <begin position="41"/>
        <end position="60"/>
    </location>
</feature>
<keyword evidence="1" id="KW-0812">Transmembrane</keyword>
<dbReference type="OrthoDB" id="2448479at2"/>
<sequence>MSKQKQRAFAFSNAKQLFRRRLFSHWREQSAIIRTAADWTVLLYILIPGGLLGGRLYYGFWNEGLPAWSVNLPFMLIPSLLVLLICNGGLVLLLQEGDLLFLRQRQRWMNTILFRGLIYSLIVTSLKFCVAFALLLPFLIRGFEMTSSEVWALFALTLACSWCVKLLGHLVKVQKQGWRRWLWLFLAISVPNAIYFRVASLWNDRPLFILLSAVVFTVVAIIAFRWRLVMRGTFMNDVREDYKQRMKIAAILLRHVLDKPRPTRHKPWIFRKSQPLLKSKTAESRFSAAAIKALVRNPAHLKLYLAFTAVSAVAILIIPSGFKWLGFVVLTSLMTFWLFSFWSLFVGDDYIGILPFTKEQKAEAGMHAVPILLLPFTMITSALICLSLYGWWGIILFVPVGYMVGLFISRIFGTFRLGKDC</sequence>
<protein>
    <recommendedName>
        <fullName evidence="4">ABC transporter permease</fullName>
    </recommendedName>
</protein>
<evidence type="ECO:0000313" key="3">
    <source>
        <dbReference type="Proteomes" id="UP000187439"/>
    </source>
</evidence>
<feature type="transmembrane region" description="Helical" evidence="1">
    <location>
        <begin position="395"/>
        <end position="413"/>
    </location>
</feature>
<feature type="transmembrane region" description="Helical" evidence="1">
    <location>
        <begin position="208"/>
        <end position="226"/>
    </location>
</feature>
<dbReference type="InterPro" id="IPR010288">
    <property type="entry name" value="EcsB_ABC"/>
</dbReference>